<reference evidence="3" key="1">
    <citation type="submission" date="2014-12" db="EMBL/GenBank/DDBJ databases">
        <title>Insight into the proteome of Arion vulgaris.</title>
        <authorList>
            <person name="Aradska J."/>
            <person name="Bulat T."/>
            <person name="Smidak R."/>
            <person name="Sarate P."/>
            <person name="Gangsoo J."/>
            <person name="Sialana F."/>
            <person name="Bilban M."/>
            <person name="Lubec G."/>
        </authorList>
    </citation>
    <scope>NUCLEOTIDE SEQUENCE</scope>
    <source>
        <tissue evidence="3">Skin</tissue>
    </source>
</reference>
<feature type="compositionally biased region" description="Basic and acidic residues" evidence="1">
    <location>
        <begin position="73"/>
        <end position="123"/>
    </location>
</feature>
<gene>
    <name evidence="3" type="primary">ORF45912</name>
</gene>
<evidence type="ECO:0000313" key="3">
    <source>
        <dbReference type="EMBL" id="CEK62694.1"/>
    </source>
</evidence>
<accession>A0A0B6Z274</accession>
<organism evidence="3">
    <name type="scientific">Arion vulgaris</name>
    <dbReference type="NCBI Taxonomy" id="1028688"/>
    <lineage>
        <taxon>Eukaryota</taxon>
        <taxon>Metazoa</taxon>
        <taxon>Spiralia</taxon>
        <taxon>Lophotrochozoa</taxon>
        <taxon>Mollusca</taxon>
        <taxon>Gastropoda</taxon>
        <taxon>Heterobranchia</taxon>
        <taxon>Euthyneura</taxon>
        <taxon>Panpulmonata</taxon>
        <taxon>Eupulmonata</taxon>
        <taxon>Stylommatophora</taxon>
        <taxon>Helicina</taxon>
        <taxon>Arionoidea</taxon>
        <taxon>Arionidae</taxon>
        <taxon>Arion</taxon>
    </lineage>
</organism>
<evidence type="ECO:0000259" key="2">
    <source>
        <dbReference type="Pfam" id="PF15717"/>
    </source>
</evidence>
<feature type="region of interest" description="Disordered" evidence="1">
    <location>
        <begin position="41"/>
        <end position="220"/>
    </location>
</feature>
<protein>
    <recommendedName>
        <fullName evidence="2">Pericentriolar material 1 protein C-terminal domain-containing protein</fullName>
    </recommendedName>
</protein>
<dbReference type="InterPro" id="IPR024138">
    <property type="entry name" value="Pericentriolar_Pcm1"/>
</dbReference>
<dbReference type="GO" id="GO:0034454">
    <property type="term" value="P:microtubule anchoring at centrosome"/>
    <property type="evidence" value="ECO:0007669"/>
    <property type="project" value="InterPro"/>
</dbReference>
<feature type="non-terminal residue" evidence="3">
    <location>
        <position position="1"/>
    </location>
</feature>
<dbReference type="GO" id="GO:0036064">
    <property type="term" value="C:ciliary basal body"/>
    <property type="evidence" value="ECO:0007669"/>
    <property type="project" value="TreeGrafter"/>
</dbReference>
<proteinExistence type="predicted"/>
<dbReference type="Pfam" id="PF15717">
    <property type="entry name" value="PCM1_C"/>
    <property type="match status" value="1"/>
</dbReference>
<evidence type="ECO:0000256" key="1">
    <source>
        <dbReference type="SAM" id="MobiDB-lite"/>
    </source>
</evidence>
<feature type="domain" description="Pericentriolar material 1 protein C-terminal" evidence="2">
    <location>
        <begin position="1"/>
        <end position="167"/>
    </location>
</feature>
<dbReference type="InterPro" id="IPR031446">
    <property type="entry name" value="PCM1_C"/>
</dbReference>
<dbReference type="GO" id="GO:0034451">
    <property type="term" value="C:centriolar satellite"/>
    <property type="evidence" value="ECO:0007669"/>
    <property type="project" value="TreeGrafter"/>
</dbReference>
<dbReference type="GO" id="GO:0071539">
    <property type="term" value="P:protein localization to centrosome"/>
    <property type="evidence" value="ECO:0007669"/>
    <property type="project" value="InterPro"/>
</dbReference>
<name>A0A0B6Z274_9EUPU</name>
<dbReference type="AlphaFoldDB" id="A0A0B6Z274"/>
<feature type="compositionally biased region" description="Polar residues" evidence="1">
    <location>
        <begin position="53"/>
        <end position="62"/>
    </location>
</feature>
<dbReference type="EMBL" id="HACG01015829">
    <property type="protein sequence ID" value="CEK62694.1"/>
    <property type="molecule type" value="Transcribed_RNA"/>
</dbReference>
<feature type="compositionally biased region" description="Basic and acidic residues" evidence="1">
    <location>
        <begin position="194"/>
        <end position="213"/>
    </location>
</feature>
<dbReference type="PANTHER" id="PTHR14164">
    <property type="entry name" value="PERICENTRIOLAR MATERIAL 1-RELATED"/>
    <property type="match status" value="1"/>
</dbReference>
<sequence length="220" mass="24497">RDCGEDLLVEVSDVLFNELAFFKLMQDLDDPNVARRIRSAEWTSGVSKDENSSEYAASSITSGGFDDDNNPDEDNKNRDEGTDKTLESNDTRRDLRITESEQEELGRDRDDEMASEVGIRDAEEKDDDESEHPYKIELAPSETKPFTRIGSDEDDDEGDEEQSVDDPSETAVSRDSLLEINGQSQHILPLSTRPETEGAHGDGAEKQDLEKPVSPRKASG</sequence>
<feature type="non-terminal residue" evidence="3">
    <location>
        <position position="220"/>
    </location>
</feature>
<dbReference type="GO" id="GO:1905515">
    <property type="term" value="P:non-motile cilium assembly"/>
    <property type="evidence" value="ECO:0007669"/>
    <property type="project" value="TreeGrafter"/>
</dbReference>
<feature type="compositionally biased region" description="Acidic residues" evidence="1">
    <location>
        <begin position="152"/>
        <end position="168"/>
    </location>
</feature>
<dbReference type="PANTHER" id="PTHR14164:SF12">
    <property type="entry name" value="PERICENTRIOLAR MATERIAL 1 PROTEIN"/>
    <property type="match status" value="1"/>
</dbReference>